<gene>
    <name evidence="2" type="ORF">SAMN05216554_1986</name>
</gene>
<keyword evidence="3" id="KW-1185">Reference proteome</keyword>
<evidence type="ECO:0000313" key="2">
    <source>
        <dbReference type="EMBL" id="SDZ02360.1"/>
    </source>
</evidence>
<dbReference type="InterPro" id="IPR000835">
    <property type="entry name" value="HTH_MarR-typ"/>
</dbReference>
<dbReference type="InterPro" id="IPR036388">
    <property type="entry name" value="WH-like_DNA-bd_sf"/>
</dbReference>
<dbReference type="Gene3D" id="1.10.10.10">
    <property type="entry name" value="Winged helix-like DNA-binding domain superfamily/Winged helix DNA-binding domain"/>
    <property type="match status" value="1"/>
</dbReference>
<dbReference type="Pfam" id="PF12802">
    <property type="entry name" value="MarR_2"/>
    <property type="match status" value="1"/>
</dbReference>
<dbReference type="InterPro" id="IPR036390">
    <property type="entry name" value="WH_DNA-bd_sf"/>
</dbReference>
<dbReference type="STRING" id="381665.SAMN05216554_1986"/>
<dbReference type="GO" id="GO:0003700">
    <property type="term" value="F:DNA-binding transcription factor activity"/>
    <property type="evidence" value="ECO:0007669"/>
    <property type="project" value="InterPro"/>
</dbReference>
<dbReference type="OrthoDB" id="5114650at2"/>
<dbReference type="SUPFAM" id="SSF46785">
    <property type="entry name" value="Winged helix' DNA-binding domain"/>
    <property type="match status" value="1"/>
</dbReference>
<dbReference type="Proteomes" id="UP000198891">
    <property type="component" value="Unassembled WGS sequence"/>
</dbReference>
<accession>A0A1H3PN54</accession>
<dbReference type="EMBL" id="FNPZ01000002">
    <property type="protein sequence ID" value="SDZ02360.1"/>
    <property type="molecule type" value="Genomic_DNA"/>
</dbReference>
<sequence length="230" mass="25270">MDTTAPQMARELGVSLPTVHRALDALGVPHPGRGHTRRIPDGASERLLAAHGSAPQHETPASELRVLAALSRAPLGLPSARSVAVQGGLSPTTATRALRALEARRLVTRVPSEIASGRAKRELRWKTDTAVWPEELRRAVRRTRLPRPQEAARAPLPRSLRHLFWNADASKLTPEADGSYMAGRLLEAPDIRAWRWALANISPTDIQTAMSRRGVNPRTKALVENWSHHD</sequence>
<dbReference type="AlphaFoldDB" id="A0A1H3PN54"/>
<proteinExistence type="predicted"/>
<evidence type="ECO:0000313" key="3">
    <source>
        <dbReference type="Proteomes" id="UP000198891"/>
    </source>
</evidence>
<organism evidence="2 3">
    <name type="scientific">Herbiconiux ginsengi</name>
    <dbReference type="NCBI Taxonomy" id="381665"/>
    <lineage>
        <taxon>Bacteria</taxon>
        <taxon>Bacillati</taxon>
        <taxon>Actinomycetota</taxon>
        <taxon>Actinomycetes</taxon>
        <taxon>Micrococcales</taxon>
        <taxon>Microbacteriaceae</taxon>
        <taxon>Herbiconiux</taxon>
    </lineage>
</organism>
<dbReference type="RefSeq" id="WP_092552606.1">
    <property type="nucleotide sequence ID" value="NZ_FNPZ01000002.1"/>
</dbReference>
<reference evidence="2 3" key="1">
    <citation type="submission" date="2016-10" db="EMBL/GenBank/DDBJ databases">
        <authorList>
            <person name="de Groot N.N."/>
        </authorList>
    </citation>
    <scope>NUCLEOTIDE SEQUENCE [LARGE SCALE GENOMIC DNA]</scope>
    <source>
        <strain evidence="2 3">CGMCC 4.3491</strain>
    </source>
</reference>
<feature type="domain" description="HTH marR-type" evidence="1">
    <location>
        <begin position="60"/>
        <end position="113"/>
    </location>
</feature>
<name>A0A1H3PN54_9MICO</name>
<protein>
    <submittedName>
        <fullName evidence="2">MarR family protein</fullName>
    </submittedName>
</protein>
<evidence type="ECO:0000259" key="1">
    <source>
        <dbReference type="Pfam" id="PF12802"/>
    </source>
</evidence>